<dbReference type="OrthoDB" id="10040024at2759"/>
<keyword evidence="7" id="KW-1185">Reference proteome</keyword>
<keyword evidence="5" id="KW-0496">Mitochondrion</keyword>
<name>A0A5J5BF87_9ASTE</name>
<evidence type="ECO:0000256" key="4">
    <source>
        <dbReference type="ARBA" id="ARBA00023136"/>
    </source>
</evidence>
<reference evidence="6 7" key="1">
    <citation type="submission" date="2019-09" db="EMBL/GenBank/DDBJ databases">
        <title>A chromosome-level genome assembly of the Chinese tupelo Nyssa sinensis.</title>
        <authorList>
            <person name="Yang X."/>
            <person name="Kang M."/>
            <person name="Yang Y."/>
            <person name="Xiong H."/>
            <person name="Wang M."/>
            <person name="Zhang Z."/>
            <person name="Wang Z."/>
            <person name="Wu H."/>
            <person name="Ma T."/>
            <person name="Liu J."/>
            <person name="Xi Z."/>
        </authorList>
    </citation>
    <scope>NUCLEOTIDE SEQUENCE [LARGE SCALE GENOMIC DNA]</scope>
    <source>
        <strain evidence="6">J267</strain>
        <tissue evidence="6">Leaf</tissue>
    </source>
</reference>
<dbReference type="GO" id="GO:0005743">
    <property type="term" value="C:mitochondrial inner membrane"/>
    <property type="evidence" value="ECO:0007669"/>
    <property type="project" value="UniProtKB-SubCell"/>
</dbReference>
<dbReference type="InterPro" id="IPR045214">
    <property type="entry name" value="Surf1/Surf4"/>
</dbReference>
<comment type="subcellular location">
    <subcellularLocation>
        <location evidence="1">Membrane</location>
    </subcellularLocation>
    <subcellularLocation>
        <location evidence="5">Mitochondrion inner membrane</location>
        <topology evidence="5">Multi-pass membrane protein</topology>
    </subcellularLocation>
</comment>
<keyword evidence="2" id="KW-0812">Transmembrane</keyword>
<organism evidence="6 7">
    <name type="scientific">Nyssa sinensis</name>
    <dbReference type="NCBI Taxonomy" id="561372"/>
    <lineage>
        <taxon>Eukaryota</taxon>
        <taxon>Viridiplantae</taxon>
        <taxon>Streptophyta</taxon>
        <taxon>Embryophyta</taxon>
        <taxon>Tracheophyta</taxon>
        <taxon>Spermatophyta</taxon>
        <taxon>Magnoliopsida</taxon>
        <taxon>eudicotyledons</taxon>
        <taxon>Gunneridae</taxon>
        <taxon>Pentapetalae</taxon>
        <taxon>asterids</taxon>
        <taxon>Cornales</taxon>
        <taxon>Nyssaceae</taxon>
        <taxon>Nyssa</taxon>
    </lineage>
</organism>
<comment type="similarity">
    <text evidence="5">Belongs to the SURF1 family.</text>
</comment>
<keyword evidence="5" id="KW-0999">Mitochondrion inner membrane</keyword>
<evidence type="ECO:0000313" key="7">
    <source>
        <dbReference type="Proteomes" id="UP000325577"/>
    </source>
</evidence>
<evidence type="ECO:0000256" key="1">
    <source>
        <dbReference type="ARBA" id="ARBA00004370"/>
    </source>
</evidence>
<keyword evidence="3" id="KW-1133">Transmembrane helix</keyword>
<dbReference type="EMBL" id="CM018036">
    <property type="protein sequence ID" value="KAA8541369.1"/>
    <property type="molecule type" value="Genomic_DNA"/>
</dbReference>
<accession>A0A5J5BF87</accession>
<dbReference type="PANTHER" id="PTHR23427:SF2">
    <property type="entry name" value="SURFEIT LOCUS PROTEIN 1"/>
    <property type="match status" value="1"/>
</dbReference>
<evidence type="ECO:0000313" key="6">
    <source>
        <dbReference type="EMBL" id="KAA8541369.1"/>
    </source>
</evidence>
<dbReference type="Proteomes" id="UP000325577">
    <property type="component" value="Linkage Group LG13"/>
</dbReference>
<dbReference type="InterPro" id="IPR002994">
    <property type="entry name" value="Surf1/Shy1"/>
</dbReference>
<dbReference type="Pfam" id="PF02104">
    <property type="entry name" value="SURF1"/>
    <property type="match status" value="1"/>
</dbReference>
<comment type="function">
    <text evidence="5">Probably involved in the biogenesis of the COX complex.</text>
</comment>
<proteinExistence type="inferred from homology"/>
<dbReference type="PANTHER" id="PTHR23427">
    <property type="entry name" value="SURFEIT LOCUS PROTEIN"/>
    <property type="match status" value="1"/>
</dbReference>
<gene>
    <name evidence="6" type="ORF">F0562_025312</name>
</gene>
<sequence length="231" mass="26080">MRSQSAVQQFKITEKKKRDRRRDTWCRSCRSEDSELAVEGCIGFIASVDQRGAASAIDEDWVVPLRLGCAAAIGLHRCDWAALLRLATDLRVLEDWNNVVDRKIRSCSQNDRFWSKKPKIIEDQTPITPVEVVGVVRGSEKPSIFVPANDPISFQWFYVDVPAIARECGLPENTIYIEGINENVNPSNPYPVPKDTNTLIRSSVMPQDHLNYTLTWYACSSLVMKISACTC</sequence>
<dbReference type="AlphaFoldDB" id="A0A5J5BF87"/>
<evidence type="ECO:0000256" key="5">
    <source>
        <dbReference type="RuleBase" id="RU363076"/>
    </source>
</evidence>
<protein>
    <recommendedName>
        <fullName evidence="5">SURF1-like protein</fullName>
    </recommendedName>
</protein>
<evidence type="ECO:0000256" key="2">
    <source>
        <dbReference type="ARBA" id="ARBA00022692"/>
    </source>
</evidence>
<dbReference type="PROSITE" id="PS50895">
    <property type="entry name" value="SURF1"/>
    <property type="match status" value="1"/>
</dbReference>
<keyword evidence="4" id="KW-0472">Membrane</keyword>
<evidence type="ECO:0000256" key="3">
    <source>
        <dbReference type="ARBA" id="ARBA00022989"/>
    </source>
</evidence>